<dbReference type="Proteomes" id="UP001597361">
    <property type="component" value="Unassembled WGS sequence"/>
</dbReference>
<feature type="signal peptide" evidence="1">
    <location>
        <begin position="1"/>
        <end position="24"/>
    </location>
</feature>
<dbReference type="PANTHER" id="PTHR38593">
    <property type="entry name" value="BLR2558 PROTEIN"/>
    <property type="match status" value="1"/>
</dbReference>
<protein>
    <submittedName>
        <fullName evidence="3">DUF4142 domain-containing protein</fullName>
    </submittedName>
</protein>
<dbReference type="EMBL" id="JBHUHR010000022">
    <property type="protein sequence ID" value="MFD2034794.1"/>
    <property type="molecule type" value="Genomic_DNA"/>
</dbReference>
<dbReference type="InterPro" id="IPR012347">
    <property type="entry name" value="Ferritin-like"/>
</dbReference>
<dbReference type="RefSeq" id="WP_376885271.1">
    <property type="nucleotide sequence ID" value="NZ_JBHUHR010000022.1"/>
</dbReference>
<gene>
    <name evidence="3" type="ORF">ACFSKL_08340</name>
</gene>
<sequence>MKNVINFKSVLVHTLCLAGPIFLASSCSENKTADSREIAKEENMAKLTTDDKTIMVVKNENDTRFLMDVAEMQLEEIKLGKLAQQNGDSEHVKELGKMMESDHTKSHAELIALAQSKSVSIPATVTEDSQDTYDKLADKKGNEFGKTYSKMMVSHHEDAIELFEKASTDSEDPEIRAWATKKLPTLRAHLTHAEACKEKCEKIKS</sequence>
<evidence type="ECO:0000259" key="2">
    <source>
        <dbReference type="Pfam" id="PF13628"/>
    </source>
</evidence>
<dbReference type="PANTHER" id="PTHR38593:SF1">
    <property type="entry name" value="BLR2558 PROTEIN"/>
    <property type="match status" value="1"/>
</dbReference>
<evidence type="ECO:0000256" key="1">
    <source>
        <dbReference type="SAM" id="SignalP"/>
    </source>
</evidence>
<dbReference type="Pfam" id="PF13628">
    <property type="entry name" value="DUF4142"/>
    <property type="match status" value="1"/>
</dbReference>
<evidence type="ECO:0000313" key="4">
    <source>
        <dbReference type="Proteomes" id="UP001597361"/>
    </source>
</evidence>
<keyword evidence="1" id="KW-0732">Signal</keyword>
<keyword evidence="4" id="KW-1185">Reference proteome</keyword>
<feature type="domain" description="DUF4142" evidence="2">
    <location>
        <begin position="61"/>
        <end position="195"/>
    </location>
</feature>
<dbReference type="InterPro" id="IPR025419">
    <property type="entry name" value="DUF4142"/>
</dbReference>
<dbReference type="Gene3D" id="1.20.1260.10">
    <property type="match status" value="1"/>
</dbReference>
<feature type="chain" id="PRO_5046636874" evidence="1">
    <location>
        <begin position="25"/>
        <end position="205"/>
    </location>
</feature>
<evidence type="ECO:0000313" key="3">
    <source>
        <dbReference type="EMBL" id="MFD2034794.1"/>
    </source>
</evidence>
<name>A0ABW4VJB9_9BACT</name>
<organism evidence="3 4">
    <name type="scientific">Belliella marina</name>
    <dbReference type="NCBI Taxonomy" id="1644146"/>
    <lineage>
        <taxon>Bacteria</taxon>
        <taxon>Pseudomonadati</taxon>
        <taxon>Bacteroidota</taxon>
        <taxon>Cytophagia</taxon>
        <taxon>Cytophagales</taxon>
        <taxon>Cyclobacteriaceae</taxon>
        <taxon>Belliella</taxon>
    </lineage>
</organism>
<accession>A0ABW4VJB9</accession>
<proteinExistence type="predicted"/>
<reference evidence="4" key="1">
    <citation type="journal article" date="2019" name="Int. J. Syst. Evol. Microbiol.">
        <title>The Global Catalogue of Microorganisms (GCM) 10K type strain sequencing project: providing services to taxonomists for standard genome sequencing and annotation.</title>
        <authorList>
            <consortium name="The Broad Institute Genomics Platform"/>
            <consortium name="The Broad Institute Genome Sequencing Center for Infectious Disease"/>
            <person name="Wu L."/>
            <person name="Ma J."/>
        </authorList>
    </citation>
    <scope>NUCLEOTIDE SEQUENCE [LARGE SCALE GENOMIC DNA]</scope>
    <source>
        <strain evidence="4">CGMCC 1.15180</strain>
    </source>
</reference>
<comment type="caution">
    <text evidence="3">The sequence shown here is derived from an EMBL/GenBank/DDBJ whole genome shotgun (WGS) entry which is preliminary data.</text>
</comment>
<dbReference type="PROSITE" id="PS51257">
    <property type="entry name" value="PROKAR_LIPOPROTEIN"/>
    <property type="match status" value="1"/>
</dbReference>